<evidence type="ECO:0000313" key="1">
    <source>
        <dbReference type="EMBL" id="KAI1856142.1"/>
    </source>
</evidence>
<dbReference type="PANTHER" id="PTHR42774">
    <property type="entry name" value="PHOSPHOTRANSFERASE SYSTEM TRANSPORT PROTEIN"/>
    <property type="match status" value="1"/>
</dbReference>
<accession>A0A9P9WBP5</accession>
<dbReference type="AlphaFoldDB" id="A0A9P9WBP5"/>
<reference evidence="1" key="1">
    <citation type="submission" date="2021-03" db="EMBL/GenBank/DDBJ databases">
        <title>Revisited historic fungal species revealed as producer of novel bioactive compounds through whole genome sequencing and comparative genomics.</title>
        <authorList>
            <person name="Vignolle G.A."/>
            <person name="Hochenegger N."/>
            <person name="Mach R.L."/>
            <person name="Mach-Aigner A.R."/>
            <person name="Javad Rahimi M."/>
            <person name="Salim K.A."/>
            <person name="Chan C.M."/>
            <person name="Lim L.B.L."/>
            <person name="Cai F."/>
            <person name="Druzhinina I.S."/>
            <person name="U'Ren J.M."/>
            <person name="Derntl C."/>
        </authorList>
    </citation>
    <scope>NUCLEOTIDE SEQUENCE</scope>
    <source>
        <strain evidence="1">TUCIM 5799</strain>
    </source>
</reference>
<dbReference type="SUPFAM" id="SSF53613">
    <property type="entry name" value="Ribokinase-like"/>
    <property type="match status" value="1"/>
</dbReference>
<evidence type="ECO:0008006" key="3">
    <source>
        <dbReference type="Google" id="ProtNLM"/>
    </source>
</evidence>
<dbReference type="InterPro" id="IPR052562">
    <property type="entry name" value="Ketohexokinase-related"/>
</dbReference>
<protein>
    <recommendedName>
        <fullName evidence="3">Carbohydrate kinase PfkB domain-containing protein</fullName>
    </recommendedName>
</protein>
<name>A0A9P9WBP5_9PEZI</name>
<gene>
    <name evidence="1" type="ORF">JX265_011857</name>
</gene>
<dbReference type="InterPro" id="IPR029056">
    <property type="entry name" value="Ribokinase-like"/>
</dbReference>
<evidence type="ECO:0000313" key="2">
    <source>
        <dbReference type="Proteomes" id="UP000829685"/>
    </source>
</evidence>
<organism evidence="1 2">
    <name type="scientific">Neoarthrinium moseri</name>
    <dbReference type="NCBI Taxonomy" id="1658444"/>
    <lineage>
        <taxon>Eukaryota</taxon>
        <taxon>Fungi</taxon>
        <taxon>Dikarya</taxon>
        <taxon>Ascomycota</taxon>
        <taxon>Pezizomycotina</taxon>
        <taxon>Sordariomycetes</taxon>
        <taxon>Xylariomycetidae</taxon>
        <taxon>Amphisphaeriales</taxon>
        <taxon>Apiosporaceae</taxon>
        <taxon>Neoarthrinium</taxon>
    </lineage>
</organism>
<sequence length="306" mass="33838">MTTLICVGACYLDTILKQVTFARMPATKLLTLHSVPYFPEEDSKLRADSLRVRRGGNCPNSLEVLQQLLARQAEHTVKPCLISVLPSRDSPAAKKIIESFGTQGIVDLDRCVYREGHTEAASSYIIRSEATGSRTLVNFNDLPEMTLDEFANATSDIAGRTWWHFEGRIPETTLQCIQYLRESRPDASISVEVEKPGRQGLEELAAEADVVFYSKSWAQDQGYASAEECLEAQSRLTRKAAVGAGDTFIAGMLFALLHHHEDWRIRDKVRFAVQLATSKVQMEGFCGVGAHVNEGLSSEDGTQALV</sequence>
<dbReference type="OrthoDB" id="204058at2759"/>
<dbReference type="PANTHER" id="PTHR42774:SF3">
    <property type="entry name" value="KETOHEXOKINASE"/>
    <property type="match status" value="1"/>
</dbReference>
<keyword evidence="2" id="KW-1185">Reference proteome</keyword>
<dbReference type="EMBL" id="JAFIMR010000046">
    <property type="protein sequence ID" value="KAI1856142.1"/>
    <property type="molecule type" value="Genomic_DNA"/>
</dbReference>
<dbReference type="Proteomes" id="UP000829685">
    <property type="component" value="Unassembled WGS sequence"/>
</dbReference>
<comment type="caution">
    <text evidence="1">The sequence shown here is derived from an EMBL/GenBank/DDBJ whole genome shotgun (WGS) entry which is preliminary data.</text>
</comment>
<dbReference type="Gene3D" id="3.40.1190.20">
    <property type="match status" value="2"/>
</dbReference>
<proteinExistence type="predicted"/>